<organism evidence="1">
    <name type="scientific">Satyrvirus sp</name>
    <dbReference type="NCBI Taxonomy" id="2487771"/>
    <lineage>
        <taxon>Viruses</taxon>
        <taxon>Varidnaviria</taxon>
        <taxon>Bamfordvirae</taxon>
        <taxon>Nucleocytoviricota</taxon>
        <taxon>Megaviricetes</taxon>
        <taxon>Imitervirales</taxon>
        <taxon>Mimiviridae</taxon>
        <taxon>Megamimivirinae</taxon>
    </lineage>
</organism>
<evidence type="ECO:0000313" key="1">
    <source>
        <dbReference type="EMBL" id="AYV85389.1"/>
    </source>
</evidence>
<sequence>MDAIINLVGTVIKTSVITTGIVAASAGGFAYLTKPDDKSLEKEIQKNIASKVNVPVVGNVVSRIGTASSNTDIKDYVLFKTAEVTYVDGSKEAYVGAFQNWFTDKSFKLKK</sequence>
<reference evidence="1" key="1">
    <citation type="submission" date="2018-10" db="EMBL/GenBank/DDBJ databases">
        <title>Hidden diversity of soil giant viruses.</title>
        <authorList>
            <person name="Schulz F."/>
            <person name="Alteio L."/>
            <person name="Goudeau D."/>
            <person name="Ryan E.M."/>
            <person name="Malmstrom R.R."/>
            <person name="Blanchard J."/>
            <person name="Woyke T."/>
        </authorList>
    </citation>
    <scope>NUCLEOTIDE SEQUENCE</scope>
    <source>
        <strain evidence="1">SAV1</strain>
    </source>
</reference>
<gene>
    <name evidence="1" type="ORF">Satyrvirus14_5</name>
</gene>
<accession>A0A3G5AIY9</accession>
<protein>
    <submittedName>
        <fullName evidence="1">Putative ORFan</fullName>
    </submittedName>
</protein>
<name>A0A3G5AIY9_9VIRU</name>
<proteinExistence type="predicted"/>
<dbReference type="EMBL" id="MK072450">
    <property type="protein sequence ID" value="AYV85389.1"/>
    <property type="molecule type" value="Genomic_DNA"/>
</dbReference>